<dbReference type="InterPro" id="IPR000073">
    <property type="entry name" value="AB_hydrolase_1"/>
</dbReference>
<comment type="caution">
    <text evidence="3">The sequence shown here is derived from an EMBL/GenBank/DDBJ whole genome shotgun (WGS) entry which is preliminary data.</text>
</comment>
<reference evidence="3 4" key="1">
    <citation type="journal article" date="2018" name="PLoS Pathog.">
        <title>Evolution of structural diversity of trichothecenes, a family of toxins produced by plant pathogenic and entomopathogenic fungi.</title>
        <authorList>
            <person name="Proctor R.H."/>
            <person name="McCormick S.P."/>
            <person name="Kim H.S."/>
            <person name="Cardoza R.E."/>
            <person name="Stanley A.M."/>
            <person name="Lindo L."/>
            <person name="Kelly A."/>
            <person name="Brown D.W."/>
            <person name="Lee T."/>
            <person name="Vaughan M.M."/>
            <person name="Alexander N.J."/>
            <person name="Busman M."/>
            <person name="Gutierrez S."/>
        </authorList>
    </citation>
    <scope>NUCLEOTIDE SEQUENCE [LARGE SCALE GENOMIC DNA]</scope>
    <source>
        <strain evidence="3 4">IBT 40837</strain>
    </source>
</reference>
<dbReference type="InterPro" id="IPR050266">
    <property type="entry name" value="AB_hydrolase_sf"/>
</dbReference>
<dbReference type="EMBL" id="PXOA01000754">
    <property type="protein sequence ID" value="RFU72882.1"/>
    <property type="molecule type" value="Genomic_DNA"/>
</dbReference>
<keyword evidence="1" id="KW-0378">Hydrolase</keyword>
<name>A0A395N9T9_TRIAR</name>
<dbReference type="Gene3D" id="3.40.50.1820">
    <property type="entry name" value="alpha/beta hydrolase"/>
    <property type="match status" value="1"/>
</dbReference>
<feature type="domain" description="AB hydrolase-1" evidence="2">
    <location>
        <begin position="27"/>
        <end position="138"/>
    </location>
</feature>
<dbReference type="GO" id="GO:0016787">
    <property type="term" value="F:hydrolase activity"/>
    <property type="evidence" value="ECO:0007669"/>
    <property type="project" value="UniProtKB-KW"/>
</dbReference>
<evidence type="ECO:0000256" key="1">
    <source>
        <dbReference type="ARBA" id="ARBA00022801"/>
    </source>
</evidence>
<dbReference type="GO" id="GO:0016020">
    <property type="term" value="C:membrane"/>
    <property type="evidence" value="ECO:0007669"/>
    <property type="project" value="TreeGrafter"/>
</dbReference>
<dbReference type="STRING" id="490622.A0A395N9T9"/>
<dbReference type="InterPro" id="IPR029058">
    <property type="entry name" value="AB_hydrolase_fold"/>
</dbReference>
<evidence type="ECO:0000259" key="2">
    <source>
        <dbReference type="Pfam" id="PF00561"/>
    </source>
</evidence>
<sequence>MPIDEHSHFFASNGGVKIHYHLYGQGPALVFVHGHPDNEMTFSGQIDEFSKDHTVILPTLRGYPPSDVPLDEDAYDGNVMAGDLVALLDHLGIEKAVFAGGDVGGITVQKLAFLHPERLLGLVMFNTPLLGTMMHLIHHDKEQQELSKYSLKYIKHNPGDAYDVDFVVRTITDPEYRAQIKEYLQNSPEGGMFYFFRKNFPAPPYGQNINTSGMHYSMPCVIIWGMQEPYFSDKMLDGFYNWFGPSVRVVTLPQAGHWPWREDARKVNFELRSWLAGLESGQL</sequence>
<gene>
    <name evidence="3" type="ORF">TARUN_9372</name>
</gene>
<evidence type="ECO:0000313" key="3">
    <source>
        <dbReference type="EMBL" id="RFU72882.1"/>
    </source>
</evidence>
<protein>
    <submittedName>
        <fullName evidence="3">Alpha beta fold family</fullName>
    </submittedName>
</protein>
<dbReference type="SUPFAM" id="SSF53474">
    <property type="entry name" value="alpha/beta-Hydrolases"/>
    <property type="match status" value="1"/>
</dbReference>
<evidence type="ECO:0000313" key="4">
    <source>
        <dbReference type="Proteomes" id="UP000266272"/>
    </source>
</evidence>
<dbReference type="Proteomes" id="UP000266272">
    <property type="component" value="Unassembled WGS sequence"/>
</dbReference>
<proteinExistence type="predicted"/>
<dbReference type="PANTHER" id="PTHR43798">
    <property type="entry name" value="MONOACYLGLYCEROL LIPASE"/>
    <property type="match status" value="1"/>
</dbReference>
<accession>A0A395N9T9</accession>
<dbReference type="PANTHER" id="PTHR43798:SF31">
    <property type="entry name" value="AB HYDROLASE SUPERFAMILY PROTEIN YCLE"/>
    <property type="match status" value="1"/>
</dbReference>
<dbReference type="Pfam" id="PF00561">
    <property type="entry name" value="Abhydrolase_1"/>
    <property type="match status" value="1"/>
</dbReference>
<organism evidence="3 4">
    <name type="scientific">Trichoderma arundinaceum</name>
    <dbReference type="NCBI Taxonomy" id="490622"/>
    <lineage>
        <taxon>Eukaryota</taxon>
        <taxon>Fungi</taxon>
        <taxon>Dikarya</taxon>
        <taxon>Ascomycota</taxon>
        <taxon>Pezizomycotina</taxon>
        <taxon>Sordariomycetes</taxon>
        <taxon>Hypocreomycetidae</taxon>
        <taxon>Hypocreales</taxon>
        <taxon>Hypocreaceae</taxon>
        <taxon>Trichoderma</taxon>
    </lineage>
</organism>
<dbReference type="OrthoDB" id="408373at2759"/>
<keyword evidence="4" id="KW-1185">Reference proteome</keyword>
<dbReference type="AlphaFoldDB" id="A0A395N9T9"/>